<reference evidence="2 3" key="1">
    <citation type="journal article" date="2019" name="Nat. Ecol. Evol.">
        <title>Megaphylogeny resolves global patterns of mushroom evolution.</title>
        <authorList>
            <person name="Varga T."/>
            <person name="Krizsan K."/>
            <person name="Foldi C."/>
            <person name="Dima B."/>
            <person name="Sanchez-Garcia M."/>
            <person name="Sanchez-Ramirez S."/>
            <person name="Szollosi G.J."/>
            <person name="Szarkandi J.G."/>
            <person name="Papp V."/>
            <person name="Albert L."/>
            <person name="Andreopoulos W."/>
            <person name="Angelini C."/>
            <person name="Antonin V."/>
            <person name="Barry K.W."/>
            <person name="Bougher N.L."/>
            <person name="Buchanan P."/>
            <person name="Buyck B."/>
            <person name="Bense V."/>
            <person name="Catcheside P."/>
            <person name="Chovatia M."/>
            <person name="Cooper J."/>
            <person name="Damon W."/>
            <person name="Desjardin D."/>
            <person name="Finy P."/>
            <person name="Geml J."/>
            <person name="Haridas S."/>
            <person name="Hughes K."/>
            <person name="Justo A."/>
            <person name="Karasinski D."/>
            <person name="Kautmanova I."/>
            <person name="Kiss B."/>
            <person name="Kocsube S."/>
            <person name="Kotiranta H."/>
            <person name="LaButti K.M."/>
            <person name="Lechner B.E."/>
            <person name="Liimatainen K."/>
            <person name="Lipzen A."/>
            <person name="Lukacs Z."/>
            <person name="Mihaltcheva S."/>
            <person name="Morgado L.N."/>
            <person name="Niskanen T."/>
            <person name="Noordeloos M.E."/>
            <person name="Ohm R.A."/>
            <person name="Ortiz-Santana B."/>
            <person name="Ovrebo C."/>
            <person name="Racz N."/>
            <person name="Riley R."/>
            <person name="Savchenko A."/>
            <person name="Shiryaev A."/>
            <person name="Soop K."/>
            <person name="Spirin V."/>
            <person name="Szebenyi C."/>
            <person name="Tomsovsky M."/>
            <person name="Tulloss R.E."/>
            <person name="Uehling J."/>
            <person name="Grigoriev I.V."/>
            <person name="Vagvolgyi C."/>
            <person name="Papp T."/>
            <person name="Martin F.M."/>
            <person name="Miettinen O."/>
            <person name="Hibbett D.S."/>
            <person name="Nagy L.G."/>
        </authorList>
    </citation>
    <scope>NUCLEOTIDE SEQUENCE [LARGE SCALE GENOMIC DNA]</scope>
    <source>
        <strain evidence="2 3">CBS 121175</strain>
    </source>
</reference>
<sequence length="211" mass="23751">RYGCSPFFLLTGAEPVTPLDIQEATWLVEPPSGFTTTAELIGARAKSLAKHQDFVESVRQWVHADKRRRVEQYEIDHTKTIRSFKFKPGDLVLLRNSGIESSLDKKLKPRYTGPIIVLARNKGGAYIVSEMDGAVHQNATAAYRLIPYYPRKHIPLPDNVLELISINPTTFKKMVDSDETGEDFNFIGMPRSAGDNETLNEENDAKISDEE</sequence>
<dbReference type="STRING" id="230819.A0A5C3K8A8"/>
<dbReference type="EMBL" id="ML210955">
    <property type="protein sequence ID" value="TFK16326.1"/>
    <property type="molecule type" value="Genomic_DNA"/>
</dbReference>
<feature type="non-terminal residue" evidence="2">
    <location>
        <position position="1"/>
    </location>
</feature>
<proteinExistence type="predicted"/>
<name>A0A5C3K8A8_COPMA</name>
<evidence type="ECO:0000313" key="3">
    <source>
        <dbReference type="Proteomes" id="UP000307440"/>
    </source>
</evidence>
<dbReference type="AlphaFoldDB" id="A0A5C3K8A8"/>
<feature type="region of interest" description="Disordered" evidence="1">
    <location>
        <begin position="187"/>
        <end position="211"/>
    </location>
</feature>
<accession>A0A5C3K8A8</accession>
<keyword evidence="3" id="KW-1185">Reference proteome</keyword>
<organism evidence="2 3">
    <name type="scientific">Coprinopsis marcescibilis</name>
    <name type="common">Agaric fungus</name>
    <name type="synonym">Psathyrella marcescibilis</name>
    <dbReference type="NCBI Taxonomy" id="230819"/>
    <lineage>
        <taxon>Eukaryota</taxon>
        <taxon>Fungi</taxon>
        <taxon>Dikarya</taxon>
        <taxon>Basidiomycota</taxon>
        <taxon>Agaricomycotina</taxon>
        <taxon>Agaricomycetes</taxon>
        <taxon>Agaricomycetidae</taxon>
        <taxon>Agaricales</taxon>
        <taxon>Agaricineae</taxon>
        <taxon>Psathyrellaceae</taxon>
        <taxon>Coprinopsis</taxon>
    </lineage>
</organism>
<dbReference type="OrthoDB" id="446925at2759"/>
<dbReference type="Proteomes" id="UP000307440">
    <property type="component" value="Unassembled WGS sequence"/>
</dbReference>
<evidence type="ECO:0000256" key="1">
    <source>
        <dbReference type="SAM" id="MobiDB-lite"/>
    </source>
</evidence>
<evidence type="ECO:0000313" key="2">
    <source>
        <dbReference type="EMBL" id="TFK16326.1"/>
    </source>
</evidence>
<protein>
    <submittedName>
        <fullName evidence="2">Uncharacterized protein</fullName>
    </submittedName>
</protein>
<gene>
    <name evidence="2" type="ORF">FA15DRAFT_607577</name>
</gene>